<proteinExistence type="predicted"/>
<dbReference type="EMBL" id="MN739530">
    <property type="protein sequence ID" value="QHT10875.1"/>
    <property type="molecule type" value="Genomic_DNA"/>
</dbReference>
<dbReference type="AlphaFoldDB" id="A0A6C0D596"/>
<protein>
    <submittedName>
        <fullName evidence="1">Uncharacterized protein</fullName>
    </submittedName>
</protein>
<sequence length="74" mass="8144">MIKYSMKERTCNFCTAMEDSIAWIVGWFEGCIVGCIFACSENNDAGVSTNIINEMVNGARSGFGEGEWLGHLDI</sequence>
<accession>A0A6C0D596</accession>
<name>A0A6C0D596_9ZZZZ</name>
<evidence type="ECO:0000313" key="1">
    <source>
        <dbReference type="EMBL" id="QHT10875.1"/>
    </source>
</evidence>
<reference evidence="1" key="1">
    <citation type="journal article" date="2020" name="Nature">
        <title>Giant virus diversity and host interactions through global metagenomics.</title>
        <authorList>
            <person name="Schulz F."/>
            <person name="Roux S."/>
            <person name="Paez-Espino D."/>
            <person name="Jungbluth S."/>
            <person name="Walsh D.A."/>
            <person name="Denef V.J."/>
            <person name="McMahon K.D."/>
            <person name="Konstantinidis K.T."/>
            <person name="Eloe-Fadrosh E.A."/>
            <person name="Kyrpides N.C."/>
            <person name="Woyke T."/>
        </authorList>
    </citation>
    <scope>NUCLEOTIDE SEQUENCE</scope>
    <source>
        <strain evidence="1">GVMAG-M-3300023174-111</strain>
    </source>
</reference>
<organism evidence="1">
    <name type="scientific">viral metagenome</name>
    <dbReference type="NCBI Taxonomy" id="1070528"/>
    <lineage>
        <taxon>unclassified sequences</taxon>
        <taxon>metagenomes</taxon>
        <taxon>organismal metagenomes</taxon>
    </lineage>
</organism>